<keyword evidence="4" id="KW-1185">Reference proteome</keyword>
<name>A0A2A4B1G0_9SPHN</name>
<organism evidence="3 4">
    <name type="scientific">Sphingomonas spermidinifaciens</name>
    <dbReference type="NCBI Taxonomy" id="1141889"/>
    <lineage>
        <taxon>Bacteria</taxon>
        <taxon>Pseudomonadati</taxon>
        <taxon>Pseudomonadota</taxon>
        <taxon>Alphaproteobacteria</taxon>
        <taxon>Sphingomonadales</taxon>
        <taxon>Sphingomonadaceae</taxon>
        <taxon>Sphingomonas</taxon>
    </lineage>
</organism>
<comment type="caution">
    <text evidence="3">The sequence shown here is derived from an EMBL/GenBank/DDBJ whole genome shotgun (WGS) entry which is preliminary data.</text>
</comment>
<evidence type="ECO:0000313" key="3">
    <source>
        <dbReference type="EMBL" id="PCD01795.1"/>
    </source>
</evidence>
<protein>
    <submittedName>
        <fullName evidence="3">Peptidase M61</fullName>
    </submittedName>
</protein>
<proteinExistence type="predicted"/>
<dbReference type="InterPro" id="IPR027268">
    <property type="entry name" value="Peptidase_M4/M1_CTD_sf"/>
</dbReference>
<feature type="domain" description="Peptidase M61 N-terminal" evidence="2">
    <location>
        <begin position="33"/>
        <end position="205"/>
    </location>
</feature>
<dbReference type="Pfam" id="PF17899">
    <property type="entry name" value="Peptidase_M61_N"/>
    <property type="match status" value="1"/>
</dbReference>
<accession>A0A2A4B1G0</accession>
<feature type="domain" description="Peptidase M61 catalytic" evidence="1">
    <location>
        <begin position="299"/>
        <end position="415"/>
    </location>
</feature>
<dbReference type="Gene3D" id="1.10.390.10">
    <property type="entry name" value="Neutral Protease Domain 2"/>
    <property type="match status" value="1"/>
</dbReference>
<dbReference type="EMBL" id="NWMW01000003">
    <property type="protein sequence ID" value="PCD01795.1"/>
    <property type="molecule type" value="Genomic_DNA"/>
</dbReference>
<dbReference type="InterPro" id="IPR024191">
    <property type="entry name" value="Peptidase_M61"/>
</dbReference>
<dbReference type="AlphaFoldDB" id="A0A2A4B1G0"/>
<dbReference type="RefSeq" id="WP_096344538.1">
    <property type="nucleotide sequence ID" value="NZ_NWMW01000003.1"/>
</dbReference>
<dbReference type="InterPro" id="IPR040756">
    <property type="entry name" value="Peptidase_M61_N"/>
</dbReference>
<dbReference type="OrthoDB" id="7521939at2"/>
<dbReference type="Pfam" id="PF05299">
    <property type="entry name" value="Peptidase_M61"/>
    <property type="match status" value="1"/>
</dbReference>
<evidence type="ECO:0000313" key="4">
    <source>
        <dbReference type="Proteomes" id="UP000218366"/>
    </source>
</evidence>
<dbReference type="Proteomes" id="UP000218366">
    <property type="component" value="Unassembled WGS sequence"/>
</dbReference>
<gene>
    <name evidence="3" type="ORF">COC42_16995</name>
</gene>
<reference evidence="3 4" key="1">
    <citation type="submission" date="2017-09" db="EMBL/GenBank/DDBJ databases">
        <title>Sphingomonas spermidinifaciens 9NM-10, whole genome shotgun sequence.</title>
        <authorList>
            <person name="Feng G."/>
            <person name="Zhu H."/>
        </authorList>
    </citation>
    <scope>NUCLEOTIDE SEQUENCE [LARGE SCALE GENOMIC DNA]</scope>
    <source>
        <strain evidence="3 4">9NM-10</strain>
    </source>
</reference>
<sequence length="623" mass="69086">MSDLPGPCSLWSDAALTSIPAPADRPFPGRIGLHVDVTDVERRIFDVRETIPVVCAGPMVLLFPEWLPGYHSPQAPIELLAGLTFTADDTKLRWTRHPVNVHAFMVDVPAGVTEIVAGFQFLSPTDPSQGRVVVGSAMLMLQWNTVILYPAGHHASSIEVAPRLRLPVGWAYGCALRGVADRCSTLCFEAVSLDVLVDSPVLAGRHTRRCILDEDAAVELLVAADSEDLLAITPDGLAPHRALVEQADRLFGKRHFDRYTMLLALTDELDSNGVEHHRCCEAISVPGYFRDWDAVFSRRDTLPHEFIHRWNGKHLRGSDSATTSFDQPIRNSLMWVYEGQTQYWDRVLCARSGLWTREQALAALAVTAAIQDVRAGSRWRPMSDTTRDPIIAARAPLPWPSWQRSEDYYSEGSLLWMDVDTRIRDLSGGERSLDDFARTFFGAGEAGDWSTRTYVFDDVVAALEAQAEFDWRALLTDHVCGTHQGPPLDGIERGGYRLVYRERPTDYMANLEQLSGVADLTFSLGLKVDRAGRIVDVLWESPAFTAALTSGWSIVGVGGMQFSIETLKEAVEARQQIALAMENKSRSRTVTIDYCGGPRYPWLDPIGDAPRLLDAVLASRGSR</sequence>
<evidence type="ECO:0000259" key="1">
    <source>
        <dbReference type="Pfam" id="PF05299"/>
    </source>
</evidence>
<evidence type="ECO:0000259" key="2">
    <source>
        <dbReference type="Pfam" id="PF17899"/>
    </source>
</evidence>
<dbReference type="Gene3D" id="2.60.40.3650">
    <property type="match status" value="1"/>
</dbReference>
<dbReference type="InterPro" id="IPR007963">
    <property type="entry name" value="Peptidase_M61_catalytic"/>
</dbReference>
<dbReference type="SUPFAM" id="SSF55486">
    <property type="entry name" value="Metalloproteases ('zincins'), catalytic domain"/>
    <property type="match status" value="1"/>
</dbReference>
<dbReference type="PIRSF" id="PIRSF016493">
    <property type="entry name" value="Glycyl_aminpptds"/>
    <property type="match status" value="1"/>
</dbReference>